<dbReference type="PANTHER" id="PTHR46401">
    <property type="entry name" value="GLYCOSYLTRANSFERASE WBBK-RELATED"/>
    <property type="match status" value="1"/>
</dbReference>
<sequence length="316" mass="35896">MKIFYLCPDVPFPSGGVYVIYKHVRFLREAGYEAYVLHFKKPFKPQWFAYDLPVLYLNDNPPLEPGDAIIIPEGFPEVMKKFASVPLRKIVFALSHSYIFDKLPPGENWNDYNVEAVLTPSPTIRHFVQMSMGIDFVSLIPPGLDATLFYPQKEKELQTVYMGRKDRLGETVHKIILSRRGSASDIPFIKMNDLPLKEYAALLRRSKVYLTASPLEGAHISVLEAMACGCVCVGFHGLGGRDYMVAEGRGQNFILVENMDYIALAEKLEEVLMALKNDPDHFAALSENARLTAATYTEESERRALLDFWRDFTKRG</sequence>
<evidence type="ECO:0000259" key="2">
    <source>
        <dbReference type="Pfam" id="PF00534"/>
    </source>
</evidence>
<comment type="caution">
    <text evidence="3">The sequence shown here is derived from an EMBL/GenBank/DDBJ whole genome shotgun (WGS) entry which is preliminary data.</text>
</comment>
<keyword evidence="1" id="KW-0808">Transferase</keyword>
<feature type="domain" description="Glycosyl transferase family 1" evidence="2">
    <location>
        <begin position="197"/>
        <end position="290"/>
    </location>
</feature>
<dbReference type="GO" id="GO:0009103">
    <property type="term" value="P:lipopolysaccharide biosynthetic process"/>
    <property type="evidence" value="ECO:0007669"/>
    <property type="project" value="TreeGrafter"/>
</dbReference>
<dbReference type="AlphaFoldDB" id="A0A7V4U112"/>
<dbReference type="SUPFAM" id="SSF53756">
    <property type="entry name" value="UDP-Glycosyltransferase/glycogen phosphorylase"/>
    <property type="match status" value="1"/>
</dbReference>
<evidence type="ECO:0000313" key="3">
    <source>
        <dbReference type="EMBL" id="HGY55934.1"/>
    </source>
</evidence>
<gene>
    <name evidence="3" type="ORF">ENK44_09540</name>
</gene>
<accession>A0A7V4U112</accession>
<evidence type="ECO:0000256" key="1">
    <source>
        <dbReference type="ARBA" id="ARBA00022679"/>
    </source>
</evidence>
<proteinExistence type="predicted"/>
<dbReference type="Gene3D" id="3.40.50.2000">
    <property type="entry name" value="Glycogen Phosphorylase B"/>
    <property type="match status" value="1"/>
</dbReference>
<dbReference type="PANTHER" id="PTHR46401:SF2">
    <property type="entry name" value="GLYCOSYLTRANSFERASE WBBK-RELATED"/>
    <property type="match status" value="1"/>
</dbReference>
<organism evidence="3">
    <name type="scientific">Caldithrix abyssi</name>
    <dbReference type="NCBI Taxonomy" id="187145"/>
    <lineage>
        <taxon>Bacteria</taxon>
        <taxon>Pseudomonadati</taxon>
        <taxon>Calditrichota</taxon>
        <taxon>Calditrichia</taxon>
        <taxon>Calditrichales</taxon>
        <taxon>Calditrichaceae</taxon>
        <taxon>Caldithrix</taxon>
    </lineage>
</organism>
<dbReference type="EMBL" id="DRQG01000088">
    <property type="protein sequence ID" value="HGY55934.1"/>
    <property type="molecule type" value="Genomic_DNA"/>
</dbReference>
<dbReference type="Pfam" id="PF00534">
    <property type="entry name" value="Glycos_transf_1"/>
    <property type="match status" value="1"/>
</dbReference>
<reference evidence="3" key="1">
    <citation type="journal article" date="2020" name="mSystems">
        <title>Genome- and Community-Level Interaction Insights into Carbon Utilization and Element Cycling Functions of Hydrothermarchaeota in Hydrothermal Sediment.</title>
        <authorList>
            <person name="Zhou Z."/>
            <person name="Liu Y."/>
            <person name="Xu W."/>
            <person name="Pan J."/>
            <person name="Luo Z.H."/>
            <person name="Li M."/>
        </authorList>
    </citation>
    <scope>NUCLEOTIDE SEQUENCE [LARGE SCALE GENOMIC DNA]</scope>
    <source>
        <strain evidence="3">HyVt-577</strain>
    </source>
</reference>
<dbReference type="GO" id="GO:0016757">
    <property type="term" value="F:glycosyltransferase activity"/>
    <property type="evidence" value="ECO:0007669"/>
    <property type="project" value="InterPro"/>
</dbReference>
<dbReference type="InterPro" id="IPR001296">
    <property type="entry name" value="Glyco_trans_1"/>
</dbReference>
<dbReference type="Proteomes" id="UP000885779">
    <property type="component" value="Unassembled WGS sequence"/>
</dbReference>
<protein>
    <submittedName>
        <fullName evidence="3">Glycosyltransferase family 1 protein</fullName>
    </submittedName>
</protein>
<name>A0A7V4U112_CALAY</name>